<gene>
    <name evidence="1" type="ORF">TCNE_LOCUS11976</name>
</gene>
<name>A0A183UU06_TOXCA</name>
<protein>
    <submittedName>
        <fullName evidence="3">Saposin B-type domain-containing protein</fullName>
    </submittedName>
</protein>
<reference evidence="1 2" key="2">
    <citation type="submission" date="2018-11" db="EMBL/GenBank/DDBJ databases">
        <authorList>
            <consortium name="Pathogen Informatics"/>
        </authorList>
    </citation>
    <scope>NUCLEOTIDE SEQUENCE [LARGE SCALE GENOMIC DNA]</scope>
</reference>
<sequence length="207" mass="22934">MTRRTLKEQCSFGFLRVRTAIMMNDQFVCLLSLVVVTGCALQSPDLHDLPNPKQGGASAPVDFMLILKAADMPQCVRNCTGDLMIVAIGAASCRPFVTATKAICGACEKATACIKKSMCKYGKQFYDMVAKGLYSVEQSTESLGSKSQGFYFFAHVRSMQSSDYVERDAIQENSVFVCGIYCNKMLQLLHFLEFSSVIYRACRKDSK</sequence>
<accession>A0A183UU06</accession>
<reference evidence="3" key="1">
    <citation type="submission" date="2016-06" db="UniProtKB">
        <authorList>
            <consortium name="WormBaseParasite"/>
        </authorList>
    </citation>
    <scope>IDENTIFICATION</scope>
</reference>
<organism evidence="2 3">
    <name type="scientific">Toxocara canis</name>
    <name type="common">Canine roundworm</name>
    <dbReference type="NCBI Taxonomy" id="6265"/>
    <lineage>
        <taxon>Eukaryota</taxon>
        <taxon>Metazoa</taxon>
        <taxon>Ecdysozoa</taxon>
        <taxon>Nematoda</taxon>
        <taxon>Chromadorea</taxon>
        <taxon>Rhabditida</taxon>
        <taxon>Spirurina</taxon>
        <taxon>Ascaridomorpha</taxon>
        <taxon>Ascaridoidea</taxon>
        <taxon>Toxocaridae</taxon>
        <taxon>Toxocara</taxon>
    </lineage>
</organism>
<evidence type="ECO:0000313" key="3">
    <source>
        <dbReference type="WBParaSite" id="TCNE_0001197601-mRNA-1"/>
    </source>
</evidence>
<evidence type="ECO:0000313" key="1">
    <source>
        <dbReference type="EMBL" id="VDM43297.1"/>
    </source>
</evidence>
<keyword evidence="2" id="KW-1185">Reference proteome</keyword>
<proteinExistence type="predicted"/>
<evidence type="ECO:0000313" key="2">
    <source>
        <dbReference type="Proteomes" id="UP000050794"/>
    </source>
</evidence>
<dbReference type="EMBL" id="UYWY01021066">
    <property type="protein sequence ID" value="VDM43297.1"/>
    <property type="molecule type" value="Genomic_DNA"/>
</dbReference>
<dbReference type="Proteomes" id="UP000050794">
    <property type="component" value="Unassembled WGS sequence"/>
</dbReference>
<dbReference type="WBParaSite" id="TCNE_0001197601-mRNA-1">
    <property type="protein sequence ID" value="TCNE_0001197601-mRNA-1"/>
    <property type="gene ID" value="TCNE_0001197601"/>
</dbReference>
<dbReference type="AlphaFoldDB" id="A0A183UU06"/>